<dbReference type="Proteomes" id="UP000095283">
    <property type="component" value="Unplaced"/>
</dbReference>
<accession>A0A1I7XJD5</accession>
<reference evidence="3" key="1">
    <citation type="submission" date="2016-11" db="UniProtKB">
        <authorList>
            <consortium name="WormBaseParasite"/>
        </authorList>
    </citation>
    <scope>IDENTIFICATION</scope>
</reference>
<feature type="compositionally biased region" description="Polar residues" evidence="1">
    <location>
        <begin position="70"/>
        <end position="80"/>
    </location>
</feature>
<protein>
    <submittedName>
        <fullName evidence="3">Uncharacterized protein</fullName>
    </submittedName>
</protein>
<feature type="region of interest" description="Disordered" evidence="1">
    <location>
        <begin position="40"/>
        <end position="85"/>
    </location>
</feature>
<evidence type="ECO:0000313" key="3">
    <source>
        <dbReference type="WBParaSite" id="Hba_17607"/>
    </source>
</evidence>
<dbReference type="AlphaFoldDB" id="A0A1I7XJD5"/>
<keyword evidence="2" id="KW-1185">Reference proteome</keyword>
<evidence type="ECO:0000256" key="1">
    <source>
        <dbReference type="SAM" id="MobiDB-lite"/>
    </source>
</evidence>
<name>A0A1I7XJD5_HETBA</name>
<sequence length="93" mass="10238">MFAKIKTNVLLSDRNKIENNASMMNGVAIINGLNRRESADFETMGESGTCLRESGNGKSQTAMPTPPTPTSYTRESTSQKKGFRNCSIFENVQ</sequence>
<dbReference type="WBParaSite" id="Hba_17607">
    <property type="protein sequence ID" value="Hba_17607"/>
    <property type="gene ID" value="Hba_17607"/>
</dbReference>
<organism evidence="2 3">
    <name type="scientific">Heterorhabditis bacteriophora</name>
    <name type="common">Entomopathogenic nematode worm</name>
    <dbReference type="NCBI Taxonomy" id="37862"/>
    <lineage>
        <taxon>Eukaryota</taxon>
        <taxon>Metazoa</taxon>
        <taxon>Ecdysozoa</taxon>
        <taxon>Nematoda</taxon>
        <taxon>Chromadorea</taxon>
        <taxon>Rhabditida</taxon>
        <taxon>Rhabditina</taxon>
        <taxon>Rhabditomorpha</taxon>
        <taxon>Strongyloidea</taxon>
        <taxon>Heterorhabditidae</taxon>
        <taxon>Heterorhabditis</taxon>
    </lineage>
</organism>
<proteinExistence type="predicted"/>
<evidence type="ECO:0000313" key="2">
    <source>
        <dbReference type="Proteomes" id="UP000095283"/>
    </source>
</evidence>